<keyword evidence="4" id="KW-0862">Zinc</keyword>
<gene>
    <name evidence="9" type="ORF">KMW28_19495</name>
</gene>
<dbReference type="Gene3D" id="3.40.50.620">
    <property type="entry name" value="HUPs"/>
    <property type="match status" value="1"/>
</dbReference>
<sequence length="301" mass="34637">MRTRFAPTPSGYLHIGNAYSFLLTWILARQSEGGEILLRIDDIDSTRARDEYIEDIFETIDWLGIDYDNGPFSVDDFKKNWTQELRTHRYQRAFDILKEQGDLFACTCSRKEIYEQSESGIYTGKCRDLNLPFDTEDAAIRVKTSEVPVILEDLFIGDVAIDLEQTMKDFVIKRKDGLFAYQLASLIDDEDDGIDFIVRGEDLVESTAAQIFLGNKLELDNFENVEFLHHPLLVDEKGEKLSKSNGSDAIKTLREQGMTPEEVYSGFAEFYLGEEVNITNIEQLLEINFIEEEGDEDWDEE</sequence>
<evidence type="ECO:0000256" key="5">
    <source>
        <dbReference type="ARBA" id="ARBA00022840"/>
    </source>
</evidence>
<evidence type="ECO:0000256" key="4">
    <source>
        <dbReference type="ARBA" id="ARBA00022833"/>
    </source>
</evidence>
<dbReference type="PANTHER" id="PTHR43311:SF1">
    <property type="entry name" value="GLUTAMYL-Q TRNA(ASP) SYNTHETASE"/>
    <property type="match status" value="1"/>
</dbReference>
<dbReference type="GO" id="GO:0004818">
    <property type="term" value="F:glutamate-tRNA ligase activity"/>
    <property type="evidence" value="ECO:0007669"/>
    <property type="project" value="TreeGrafter"/>
</dbReference>
<keyword evidence="3 7" id="KW-0547">Nucleotide-binding</keyword>
<dbReference type="GO" id="GO:0005829">
    <property type="term" value="C:cytosol"/>
    <property type="evidence" value="ECO:0007669"/>
    <property type="project" value="TreeGrafter"/>
</dbReference>
<dbReference type="InterPro" id="IPR001412">
    <property type="entry name" value="aa-tRNA-synth_I_CS"/>
</dbReference>
<dbReference type="SUPFAM" id="SSF52374">
    <property type="entry name" value="Nucleotidylyl transferase"/>
    <property type="match status" value="1"/>
</dbReference>
<dbReference type="EMBL" id="CP076132">
    <property type="protein sequence ID" value="QWG01802.1"/>
    <property type="molecule type" value="Genomic_DNA"/>
</dbReference>
<dbReference type="GO" id="GO:0005524">
    <property type="term" value="F:ATP binding"/>
    <property type="evidence" value="ECO:0007669"/>
    <property type="project" value="UniProtKB-KW"/>
</dbReference>
<feature type="domain" description="Glutamyl/glutaminyl-tRNA synthetase class Ib catalytic" evidence="8">
    <location>
        <begin position="2"/>
        <end position="272"/>
    </location>
</feature>
<keyword evidence="2" id="KW-0479">Metal-binding</keyword>
<evidence type="ECO:0000259" key="8">
    <source>
        <dbReference type="Pfam" id="PF00749"/>
    </source>
</evidence>
<dbReference type="InterPro" id="IPR049940">
    <property type="entry name" value="GluQ/Sye"/>
</dbReference>
<dbReference type="InterPro" id="IPR014729">
    <property type="entry name" value="Rossmann-like_a/b/a_fold"/>
</dbReference>
<dbReference type="RefSeq" id="WP_169665919.1">
    <property type="nucleotide sequence ID" value="NZ_CP076132.1"/>
</dbReference>
<keyword evidence="5 7" id="KW-0067">ATP-binding</keyword>
<reference evidence="9 10" key="1">
    <citation type="submission" date="2021-05" db="EMBL/GenBank/DDBJ databases">
        <title>Comparative genomic studies on the polysaccharide-degrading batcterial strains of the Flammeovirga genus.</title>
        <authorList>
            <person name="Zewei F."/>
            <person name="Zheng Z."/>
            <person name="Yu L."/>
            <person name="Ruyue G."/>
            <person name="Yanhong M."/>
            <person name="Yuanyuan C."/>
            <person name="Jingyan G."/>
            <person name="Wenjun H."/>
        </authorList>
    </citation>
    <scope>NUCLEOTIDE SEQUENCE [LARGE SCALE GENOMIC DNA]</scope>
    <source>
        <strain evidence="9 10">NBRC:100898</strain>
    </source>
</reference>
<evidence type="ECO:0000256" key="1">
    <source>
        <dbReference type="ARBA" id="ARBA00022598"/>
    </source>
</evidence>
<dbReference type="InterPro" id="IPR020058">
    <property type="entry name" value="Glu/Gln-tRNA-synth_Ib_cat-dom"/>
</dbReference>
<evidence type="ECO:0000313" key="10">
    <source>
        <dbReference type="Proteomes" id="UP000678679"/>
    </source>
</evidence>
<dbReference type="AlphaFoldDB" id="A0AAX1N3K9"/>
<protein>
    <submittedName>
        <fullName evidence="9">tRNA glutamyl-Q synthetase</fullName>
    </submittedName>
</protein>
<keyword evidence="6 7" id="KW-0030">Aminoacyl-tRNA synthetase</keyword>
<name>A0AAX1N3K9_9BACT</name>
<proteinExistence type="inferred from homology"/>
<keyword evidence="10" id="KW-1185">Reference proteome</keyword>
<dbReference type="PROSITE" id="PS00178">
    <property type="entry name" value="AA_TRNA_LIGASE_I"/>
    <property type="match status" value="1"/>
</dbReference>
<dbReference type="PRINTS" id="PR00987">
    <property type="entry name" value="TRNASYNTHGLU"/>
</dbReference>
<organism evidence="9 10">
    <name type="scientific">Flammeovirga yaeyamensis</name>
    <dbReference type="NCBI Taxonomy" id="367791"/>
    <lineage>
        <taxon>Bacteria</taxon>
        <taxon>Pseudomonadati</taxon>
        <taxon>Bacteroidota</taxon>
        <taxon>Cytophagia</taxon>
        <taxon>Cytophagales</taxon>
        <taxon>Flammeovirgaceae</taxon>
        <taxon>Flammeovirga</taxon>
    </lineage>
</organism>
<evidence type="ECO:0000313" key="9">
    <source>
        <dbReference type="EMBL" id="QWG01802.1"/>
    </source>
</evidence>
<keyword evidence="7" id="KW-0648">Protein biosynthesis</keyword>
<accession>A0AAX1N3K9</accession>
<evidence type="ECO:0000256" key="6">
    <source>
        <dbReference type="ARBA" id="ARBA00023146"/>
    </source>
</evidence>
<comment type="similarity">
    <text evidence="7">Belongs to the class-I aminoacyl-tRNA synthetase family.</text>
</comment>
<dbReference type="InterPro" id="IPR000924">
    <property type="entry name" value="Glu/Gln-tRNA-synth"/>
</dbReference>
<evidence type="ECO:0000256" key="3">
    <source>
        <dbReference type="ARBA" id="ARBA00022741"/>
    </source>
</evidence>
<dbReference type="PANTHER" id="PTHR43311">
    <property type="entry name" value="GLUTAMATE--TRNA LIGASE"/>
    <property type="match status" value="1"/>
</dbReference>
<evidence type="ECO:0000256" key="7">
    <source>
        <dbReference type="RuleBase" id="RU363037"/>
    </source>
</evidence>
<keyword evidence="1 7" id="KW-0436">Ligase</keyword>
<dbReference type="Proteomes" id="UP000678679">
    <property type="component" value="Chromosome 1"/>
</dbReference>
<dbReference type="GO" id="GO:0006424">
    <property type="term" value="P:glutamyl-tRNA aminoacylation"/>
    <property type="evidence" value="ECO:0007669"/>
    <property type="project" value="TreeGrafter"/>
</dbReference>
<evidence type="ECO:0000256" key="2">
    <source>
        <dbReference type="ARBA" id="ARBA00022723"/>
    </source>
</evidence>
<dbReference type="Pfam" id="PF00749">
    <property type="entry name" value="tRNA-synt_1c"/>
    <property type="match status" value="1"/>
</dbReference>
<dbReference type="KEGG" id="fya:KMW28_19495"/>